<evidence type="ECO:0000256" key="9">
    <source>
        <dbReference type="ARBA" id="ARBA00022840"/>
    </source>
</evidence>
<evidence type="ECO:0000256" key="2">
    <source>
        <dbReference type="ARBA" id="ARBA00008420"/>
    </source>
</evidence>
<dbReference type="SMART" id="SM00823">
    <property type="entry name" value="PKS_PP"/>
    <property type="match status" value="1"/>
</dbReference>
<feature type="compositionally biased region" description="Low complexity" evidence="12">
    <location>
        <begin position="1505"/>
        <end position="1521"/>
    </location>
</feature>
<dbReference type="InterPro" id="IPR020806">
    <property type="entry name" value="PKS_PP-bd"/>
</dbReference>
<dbReference type="PANTHER" id="PTHR28208">
    <property type="entry name" value="PHOSPHATIDATE PHOSPHATASE APP1"/>
    <property type="match status" value="1"/>
</dbReference>
<keyword evidence="5" id="KW-0597">Phosphoprotein</keyword>
<feature type="region of interest" description="Disordered" evidence="12">
    <location>
        <begin position="1784"/>
        <end position="1835"/>
    </location>
</feature>
<feature type="compositionally biased region" description="Low complexity" evidence="12">
    <location>
        <begin position="1962"/>
        <end position="1972"/>
    </location>
</feature>
<dbReference type="SUPFAM" id="SSF56801">
    <property type="entry name" value="Acetyl-CoA synthetase-like"/>
    <property type="match status" value="1"/>
</dbReference>
<dbReference type="NCBIfam" id="TIGR01313">
    <property type="entry name" value="therm_gnt_kin"/>
    <property type="match status" value="1"/>
</dbReference>
<dbReference type="InterPro" id="IPR027417">
    <property type="entry name" value="P-loop_NTPase"/>
</dbReference>
<dbReference type="Proteomes" id="UP001408356">
    <property type="component" value="Unassembled WGS sequence"/>
</dbReference>
<feature type="compositionally biased region" description="Polar residues" evidence="12">
    <location>
        <begin position="11"/>
        <end position="22"/>
    </location>
</feature>
<feature type="compositionally biased region" description="Low complexity" evidence="12">
    <location>
        <begin position="1936"/>
        <end position="1948"/>
    </location>
</feature>
<accession>A0ABR2UVI3</accession>
<feature type="region of interest" description="Disordered" evidence="12">
    <location>
        <begin position="1438"/>
        <end position="1537"/>
    </location>
</feature>
<dbReference type="InterPro" id="IPR009081">
    <property type="entry name" value="PP-bd_ACP"/>
</dbReference>
<organism evidence="14 15">
    <name type="scientific">Seiridium unicorne</name>
    <dbReference type="NCBI Taxonomy" id="138068"/>
    <lineage>
        <taxon>Eukaryota</taxon>
        <taxon>Fungi</taxon>
        <taxon>Dikarya</taxon>
        <taxon>Ascomycota</taxon>
        <taxon>Pezizomycotina</taxon>
        <taxon>Sordariomycetes</taxon>
        <taxon>Xylariomycetidae</taxon>
        <taxon>Amphisphaeriales</taxon>
        <taxon>Sporocadaceae</taxon>
        <taxon>Seiridium</taxon>
    </lineage>
</organism>
<sequence length="2099" mass="232440">MAPTTVLDAPWSSSELPKDASNLSAKSQSPVAAQHVEMDDSSLQTIDELLRSRATAYPHIPIVSYPSSGVEYVDYTFQQLDVFAYRVAKHFETSVPTRTSSSTKRSVVAMMGPSNLEYLVTMMALIKAGHTILFLSTRIPAVAVESLIMSTGASYMIADTKYLSTAGAVKKRQPDLQVLDMPTRSIFEFPVEVYVDTQLDKALNPHVEANETVYIIHSSGSTGLPQPIYQKQIAALSNYSVNMDMKAFITLPLYHNHGICNLYRAIWSRKSIHLYNADLPLTSDFLIRIMRNHRFEIFYGVPYALKLMAETDEGLDLLAKLRTVMYGGSACPDDLGDLLVDHGVNLISHYGATEVGQLMTSFRPAGDKAWNYVRESDKLSPFLYWLPRGPNLFECCVRQGWPAKTATNMEDGSYRTKDLFEPHPKIPRAWKYIARLDDTIVLVNGEKFNPVVAEGKIRSSKLVTEAVVFGAQQPYLGVLIVPSPVTTGKSPAEILEIIWPVVDAAQEGSDSFAKLSKDMVVILPHGIDFPRTDKGSVIRQAFYKTFAKEIETVYDISSASSADARVMTDEELRQHLRSLVLKTLPEAEFDDDTDFFGLGLDSLQAIQIRAGVLRSIKSANKLTQNVVFDHPSISKLSAYLLGTADNTNGAEANLEAEMKALVERYSDFAPPVPTSGLFVVVTGSTGSLGAHIVAKLVRDPTVERVYCLVRAKDTEGALRRTTESMTLRKVYHDLSLAERRKIFSLPSDFSRSDLGLDISVYREICSSLRAVIHSAWSVNFNLKLSSFEKDNVAGVKNLITLCQKGTGAFNFCSSVSAVARHPDEDGAVPELEPKPEWAQGMGYAQSKSVAEAICARAAERAGIPVRVLRIGQIVADTAHGIWNATEGVPMIIQSALTVGALPRLLEDPSWTPVDVVAQGVAEISLSDAGSAFTNVTNHRTFSWIDHLLPALREAGLKFEDVEPREWVRRLRASNPDPVANPPIKLVDFFASKYDKDEFASSKQYVTETARSLSRTLNNGWQLDQEFVNRFIRQFLSGAWKTPDAQTKSEPSSDKTMIVVTGPCGSGKTSLATALAKKLGAPFVEGDSLHSKSAVDSMRDGMALADQDREPWLARINKRVEEELYDLGYPAAIVSCSSLKRSYRDVLRRAGDKRGEIPRNIFMDLQCTAETLMSRLSDRGGHYMKAEMVQSQVEVQERITESEVDVYPLDAEKDIAAHSFQSRIYRFILERQRRRTEQSRLVDRARRLLIGPPKPKPAPRASRKRDATQSKRRSIMSYLSGYGSEGRESGARRKKLSAMAGRVYSAGASAMTEIRESYNQTRAGQIDTEEVQKITIPGAFPDVKIVQKGNEQMVLFPSYAKRHIKDQGRQYEKPAGPPHPASVDMDEEEYWRQEWARHEDEKAIVDVDVRGWIYNPHKGPMTRRNRILIGLARQLSGVPAPQAPLSSDASPASIHQQHEEEREQMRIAQEAQEIERRGRAEREAAIKGGYSEPPKDQDSEDEYRTSRSVRSGSSTPSIRSATRSPNMGISRTSTGGGTELSEAELAVANANLMARIAPFMTTPLVQRPITVFFYNDDQSQSRTVTTNDSGHFVLRAPLDFVPTHVRVLANEDLSATEPVQIIEPEGISLISDIDDTIKHSSITTGTKEIFRNTFIRNLADLTVDGVKEWYTALYDLGVDVHYCSNSPWQLYPVIASYFKLAGLPPGSIHLKQYSGMLQGIFEPVAERKKGTLEKIMHDFPERRFLLVGDSGEADLEVYTEIAIANPGRIVAIFIRDVTTPDRAGYFDSRFGGSNGREQGRTLNRAAKPSRTDAPDNRSGRPTLPPRTRSQPEKDTGAAMGDLIDFSEDPQELAPRDSRHLEELRDSFSSDAKKTGDVASKKAPPPRPAKPVSLKSSSATHNSEQRNPPAPPPPRKTTPSGGSLTKPPAHHPLSQMHNSSQQGLNGSQQSISRGASNEQRGSISSSASTSSRSAAPPPPPPRRTNTSTSSNQQSPRITGLQRRSTANSDVENMESLPPSTYPKNSYNAGMPSDAPLNKKLDLWHRRLQRAHETLDREGVALYTWRRGGDVVEEAVGLVRNKMKEMGIKVGEGEKRDLKDKR</sequence>
<dbReference type="InterPro" id="IPR052935">
    <property type="entry name" value="Mg2+_PAP"/>
</dbReference>
<dbReference type="InterPro" id="IPR006001">
    <property type="entry name" value="Therm_gnt_kin"/>
</dbReference>
<protein>
    <recommendedName>
        <fullName evidence="3">gluconokinase</fullName>
        <ecNumber evidence="3">2.7.1.12</ecNumber>
    </recommendedName>
    <alternativeName>
        <fullName evidence="10">Gluconate kinase</fullName>
    </alternativeName>
</protein>
<feature type="domain" description="Carrier" evidence="13">
    <location>
        <begin position="567"/>
        <end position="644"/>
    </location>
</feature>
<evidence type="ECO:0000313" key="15">
    <source>
        <dbReference type="Proteomes" id="UP001408356"/>
    </source>
</evidence>
<feature type="compositionally biased region" description="Low complexity" evidence="12">
    <location>
        <begin position="1981"/>
        <end position="1994"/>
    </location>
</feature>
<dbReference type="PANTHER" id="PTHR28208:SF3">
    <property type="entry name" value="PHOSPHATIDATE PHOSPHATASE APP1"/>
    <property type="match status" value="1"/>
</dbReference>
<dbReference type="InterPro" id="IPR006162">
    <property type="entry name" value="Ppantetheine_attach_site"/>
</dbReference>
<dbReference type="SUPFAM" id="SSF56784">
    <property type="entry name" value="HAD-like"/>
    <property type="match status" value="1"/>
</dbReference>
<feature type="compositionally biased region" description="Basic and acidic residues" evidence="12">
    <location>
        <begin position="1472"/>
        <end position="1484"/>
    </location>
</feature>
<feature type="compositionally biased region" description="Polar residues" evidence="12">
    <location>
        <begin position="1999"/>
        <end position="2008"/>
    </location>
</feature>
<dbReference type="InterPro" id="IPR036736">
    <property type="entry name" value="ACP-like_sf"/>
</dbReference>
<feature type="region of interest" description="Disordered" evidence="12">
    <location>
        <begin position="1865"/>
        <end position="2034"/>
    </location>
</feature>
<keyword evidence="15" id="KW-1185">Reference proteome</keyword>
<dbReference type="Pfam" id="PF07993">
    <property type="entry name" value="NAD_binding_4"/>
    <property type="match status" value="1"/>
</dbReference>
<keyword evidence="9" id="KW-0067">ATP-binding</keyword>
<keyword evidence="7" id="KW-0547">Nucleotide-binding</keyword>
<dbReference type="InterPro" id="IPR036412">
    <property type="entry name" value="HAD-like_sf"/>
</dbReference>
<dbReference type="Pfam" id="PF13671">
    <property type="entry name" value="AAA_33"/>
    <property type="match status" value="1"/>
</dbReference>
<evidence type="ECO:0000313" key="14">
    <source>
        <dbReference type="EMBL" id="KAK9418320.1"/>
    </source>
</evidence>
<dbReference type="InterPro" id="IPR000873">
    <property type="entry name" value="AMP-dep_synth/lig_dom"/>
</dbReference>
<dbReference type="InterPro" id="IPR036291">
    <property type="entry name" value="NAD(P)-bd_dom_sf"/>
</dbReference>
<feature type="region of interest" description="Disordered" evidence="12">
    <location>
        <begin position="1242"/>
        <end position="1293"/>
    </location>
</feature>
<feature type="region of interest" description="Disordered" evidence="12">
    <location>
        <begin position="1"/>
        <end position="22"/>
    </location>
</feature>
<dbReference type="Gene3D" id="3.40.50.720">
    <property type="entry name" value="NAD(P)-binding Rossmann-like Domain"/>
    <property type="match status" value="1"/>
</dbReference>
<dbReference type="InterPro" id="IPR042099">
    <property type="entry name" value="ANL_N_sf"/>
</dbReference>
<dbReference type="Pfam" id="PF23562">
    <property type="entry name" value="AMP-binding_C_3"/>
    <property type="match status" value="1"/>
</dbReference>
<comment type="pathway">
    <text evidence="1">Carbohydrate acid metabolism; D-gluconate degradation.</text>
</comment>
<keyword evidence="4" id="KW-0596">Phosphopantetheine</keyword>
<gene>
    <name evidence="14" type="ORF">SUNI508_08281</name>
</gene>
<feature type="compositionally biased region" description="Basic and acidic residues" evidence="12">
    <location>
        <begin position="1865"/>
        <end position="1878"/>
    </location>
</feature>
<keyword evidence="8" id="KW-0418">Kinase</keyword>
<dbReference type="Pfam" id="PF09949">
    <property type="entry name" value="APP1_cat"/>
    <property type="match status" value="1"/>
</dbReference>
<dbReference type="PROSITE" id="PS50075">
    <property type="entry name" value="CARRIER"/>
    <property type="match status" value="1"/>
</dbReference>
<dbReference type="CDD" id="cd02021">
    <property type="entry name" value="GntK"/>
    <property type="match status" value="1"/>
</dbReference>
<feature type="compositionally biased region" description="Basic and acidic residues" evidence="12">
    <location>
        <begin position="1492"/>
        <end position="1504"/>
    </location>
</feature>
<comment type="caution">
    <text evidence="14">The sequence shown here is derived from an EMBL/GenBank/DDBJ whole genome shotgun (WGS) entry which is preliminary data.</text>
</comment>
<name>A0ABR2UVI3_9PEZI</name>
<dbReference type="PROSITE" id="PS00012">
    <property type="entry name" value="PHOSPHOPANTETHEINE"/>
    <property type="match status" value="1"/>
</dbReference>
<dbReference type="Pfam" id="PF00501">
    <property type="entry name" value="AMP-binding"/>
    <property type="match status" value="1"/>
</dbReference>
<feature type="compositionally biased region" description="Polar residues" evidence="12">
    <location>
        <begin position="1443"/>
        <end position="1453"/>
    </location>
</feature>
<evidence type="ECO:0000256" key="6">
    <source>
        <dbReference type="ARBA" id="ARBA00022679"/>
    </source>
</evidence>
<dbReference type="SUPFAM" id="SSF51735">
    <property type="entry name" value="NAD(P)-binding Rossmann-fold domains"/>
    <property type="match status" value="1"/>
</dbReference>
<evidence type="ECO:0000256" key="3">
    <source>
        <dbReference type="ARBA" id="ARBA00012054"/>
    </source>
</evidence>
<evidence type="ECO:0000259" key="13">
    <source>
        <dbReference type="PROSITE" id="PS50075"/>
    </source>
</evidence>
<reference evidence="14 15" key="1">
    <citation type="journal article" date="2024" name="J. Plant Pathol.">
        <title>Sequence and assembly of the genome of Seiridium unicorne, isolate CBS 538.82, causal agent of cypress canker disease.</title>
        <authorList>
            <person name="Scali E."/>
            <person name="Rocca G.D."/>
            <person name="Danti R."/>
            <person name="Garbelotto M."/>
            <person name="Barberini S."/>
            <person name="Baroncelli R."/>
            <person name="Emiliani G."/>
        </authorList>
    </citation>
    <scope>NUCLEOTIDE SEQUENCE [LARGE SCALE GENOMIC DNA]</scope>
    <source>
        <strain evidence="14 15">BM-138-508</strain>
    </source>
</reference>
<evidence type="ECO:0000256" key="8">
    <source>
        <dbReference type="ARBA" id="ARBA00022777"/>
    </source>
</evidence>
<dbReference type="InterPro" id="IPR013120">
    <property type="entry name" value="FAR_NAD-bd"/>
</dbReference>
<evidence type="ECO:0000256" key="1">
    <source>
        <dbReference type="ARBA" id="ARBA00004875"/>
    </source>
</evidence>
<dbReference type="SUPFAM" id="SSF52540">
    <property type="entry name" value="P-loop containing nucleoside triphosphate hydrolases"/>
    <property type="match status" value="1"/>
</dbReference>
<dbReference type="EC" id="2.7.1.12" evidence="3"/>
<feature type="compositionally biased region" description="Basic and acidic residues" evidence="12">
    <location>
        <begin position="1455"/>
        <end position="1464"/>
    </location>
</feature>
<comment type="similarity">
    <text evidence="2">Belongs to the gluconokinase GntK/GntV family.</text>
</comment>
<evidence type="ECO:0000256" key="12">
    <source>
        <dbReference type="SAM" id="MobiDB-lite"/>
    </source>
</evidence>
<evidence type="ECO:0000256" key="4">
    <source>
        <dbReference type="ARBA" id="ARBA00022450"/>
    </source>
</evidence>
<dbReference type="Gene3D" id="1.10.1200.10">
    <property type="entry name" value="ACP-like"/>
    <property type="match status" value="1"/>
</dbReference>
<dbReference type="Pfam" id="PF00550">
    <property type="entry name" value="PP-binding"/>
    <property type="match status" value="1"/>
</dbReference>
<evidence type="ECO:0000256" key="11">
    <source>
        <dbReference type="ARBA" id="ARBA00048090"/>
    </source>
</evidence>
<evidence type="ECO:0000256" key="7">
    <source>
        <dbReference type="ARBA" id="ARBA00022741"/>
    </source>
</evidence>
<dbReference type="InterPro" id="IPR019236">
    <property type="entry name" value="APP1_cat"/>
</dbReference>
<proteinExistence type="inferred from homology"/>
<dbReference type="SUPFAM" id="SSF47336">
    <property type="entry name" value="ACP-like"/>
    <property type="match status" value="1"/>
</dbReference>
<evidence type="ECO:0000256" key="5">
    <source>
        <dbReference type="ARBA" id="ARBA00022553"/>
    </source>
</evidence>
<keyword evidence="6" id="KW-0808">Transferase</keyword>
<feature type="compositionally biased region" description="Polar residues" evidence="12">
    <location>
        <begin position="1522"/>
        <end position="1532"/>
    </location>
</feature>
<feature type="compositionally biased region" description="Basic and acidic residues" evidence="12">
    <location>
        <begin position="1808"/>
        <end position="1817"/>
    </location>
</feature>
<feature type="compositionally biased region" description="Polar residues" evidence="12">
    <location>
        <begin position="2015"/>
        <end position="2025"/>
    </location>
</feature>
<dbReference type="Gene3D" id="3.40.50.300">
    <property type="entry name" value="P-loop containing nucleotide triphosphate hydrolases"/>
    <property type="match status" value="1"/>
</dbReference>
<feature type="compositionally biased region" description="Polar residues" evidence="12">
    <location>
        <begin position="1892"/>
        <end position="1904"/>
    </location>
</feature>
<feature type="compositionally biased region" description="Polar residues" evidence="12">
    <location>
        <begin position="1949"/>
        <end position="1961"/>
    </location>
</feature>
<dbReference type="EMBL" id="JARVKF010000392">
    <property type="protein sequence ID" value="KAK9418320.1"/>
    <property type="molecule type" value="Genomic_DNA"/>
</dbReference>
<evidence type="ECO:0000256" key="10">
    <source>
        <dbReference type="ARBA" id="ARBA00029835"/>
    </source>
</evidence>
<dbReference type="Gene3D" id="3.40.50.12780">
    <property type="entry name" value="N-terminal domain of ligase-like"/>
    <property type="match status" value="1"/>
</dbReference>
<comment type="catalytic activity">
    <reaction evidence="11">
        <text>D-gluconate + ATP = 6-phospho-D-gluconate + ADP + H(+)</text>
        <dbReference type="Rhea" id="RHEA:19433"/>
        <dbReference type="ChEBI" id="CHEBI:15378"/>
        <dbReference type="ChEBI" id="CHEBI:18391"/>
        <dbReference type="ChEBI" id="CHEBI:30616"/>
        <dbReference type="ChEBI" id="CHEBI:58759"/>
        <dbReference type="ChEBI" id="CHEBI:456216"/>
        <dbReference type="EC" id="2.7.1.12"/>
    </reaction>
</comment>